<gene>
    <name evidence="2" type="ORF">NV36_11765</name>
</gene>
<name>A0A0A2GW56_9FLAO</name>
<sequence>MKIANFMIPQMKKLLTLTSFLILSISAIGQVKVGDNPNTIDPASLLELESTSKVLVATRVSTSQMNSITPLAGGLVFNIDEGCFYQYDGSNWLSLCQMASMIIDNGDGTYTYTDANGNSQIINTQASSNPYDNTTSGLVATNVQDAIDEINAAAGTVALVDNGDGSYVFTDASGTATTIADTSISTLVDNGDGTYTYTDETGATQMIDISAEGNSFDNTGTGLLSTNVQDAIEEINAAIGTVGLLDNGDGTYQFTDASGTTITISDTSISTLVDNGDGTYTYTDETGATQVIDTNASANPYDNSTSGLVSTNVQDAIDEILNQINSVNVTLTDNNDGTYTFTDVLGNTTTIADTSISTLVDNADGTYTYTDETGATQIIDTNASANPYDNTTSGLVATNVQDAIDEINAAAGTVALVDNGDGTYDFTDASGTTTTIADTSISTLVDNADGTYTYTDETGATQVIDTNASANPYDNSTSGLAATNVQDAIDEINAAAGTVALVDNGDGTYDFTDASGTTTTIADTSISTLVDNADGTYTYTDETGATQIIDTNASANPYDNTTSGLVATNVQDAIDEINAAAGTVALVDNGDGTYDFTDASGTTTTIADTSVSTLVDNGNGTYGYTDETGITTVIDTNGFDITNTVAGNTIATITDAAGNATDINETVTTFADAMDGLITYTDENGDPQTVAKSDITDNGNGTYTFTNNDGSDVTINTNGIVIADVNDGQVIATITEADGTISNIEETITSISDDNTATSVKTIATYTDEEGNDQVIEETVTDVTDLNAAAITNTIATYNAEDATAFTIAETVTTISDETDGNVTFTNEAGATITVAKADITDNADGTYTFTNNDGSDVIIDTNGVAITDVIAGNLIATVTNADGTAVEIDETITDVTDLNAAAITNTIATYNAEDATSFTIAETVTTISDETDGNVTFTNEAGATITVAKADITDNADGTYTFTNNDGSDVIIDTNGVAITDVIAGNLIATVTNADGTAVEIDETVTDVTDLNTATNTNLIGTYNNEEGDPFAINETVTTVTATATTGNTIATYANEDPTATPVNINETVTALAIATGELTYANEDATNANVNLISADANNNITAGTDGALFVDVTAEETVTDVTDLNAAANTNLIGTYNNEDATPFAIEETVTELAIAAGELTYANEDATNANVNLISADADNNITAGADGALFVDVSEEETVTELAIAAGELTYANEDATNANVNLISADTDNNITAGTDGALFVDVTAEETVTDVTDLNTATNTNLIGTYNNEGATPFAIEETVTSLTFDDTTNELEFIDETGTPNPVDLSSLEHTGTEGSIFFAGADETPTEDNDQLFWDATNNSLGVGTNTPDNKLQVTGAIRSAGFLNSDGNAGEPAYRFTDDTNTGMYSPAADEIGLTVGGIEAINIDETSNATTVTINETLDLDGPVLDENDLPGTVGQVLTATATGTEWADAAAETVTTFAQDDTPTTTDATATGEITYTDKAGNPFTAQVVSADADNALSVGTDGGAFMAVAPTVYSVGKVGAAGGGALFNATVVNTGTGTYRVTFTTALPNANYIIQLSQPGRAGAGNDDPGISYSAQSGAGFTVNIGDNDNGGSDRAFFNSEFMFTVLTIPGF</sequence>
<dbReference type="Proteomes" id="UP000030140">
    <property type="component" value="Unassembled WGS sequence"/>
</dbReference>
<evidence type="ECO:0000313" key="3">
    <source>
        <dbReference type="Proteomes" id="UP000030140"/>
    </source>
</evidence>
<dbReference type="RefSeq" id="WP_035327491.1">
    <property type="nucleotide sequence ID" value="NZ_JSAQ01000001.1"/>
</dbReference>
<keyword evidence="1" id="KW-0732">Signal</keyword>
<organism evidence="2 3">
    <name type="scientific">Dokdonia donghaensis DSW-1</name>
    <dbReference type="NCBI Taxonomy" id="1300343"/>
    <lineage>
        <taxon>Bacteria</taxon>
        <taxon>Pseudomonadati</taxon>
        <taxon>Bacteroidota</taxon>
        <taxon>Flavobacteriia</taxon>
        <taxon>Flavobacteriales</taxon>
        <taxon>Flavobacteriaceae</taxon>
        <taxon>Dokdonia</taxon>
    </lineage>
</organism>
<proteinExistence type="predicted"/>
<feature type="chain" id="PRO_5001999338" evidence="1">
    <location>
        <begin position="30"/>
        <end position="1625"/>
    </location>
</feature>
<feature type="signal peptide" evidence="1">
    <location>
        <begin position="1"/>
        <end position="29"/>
    </location>
</feature>
<keyword evidence="3" id="KW-1185">Reference proteome</keyword>
<comment type="caution">
    <text evidence="2">The sequence shown here is derived from an EMBL/GenBank/DDBJ whole genome shotgun (WGS) entry which is preliminary data.</text>
</comment>
<dbReference type="EMBL" id="JSAQ01000001">
    <property type="protein sequence ID" value="KGO07442.1"/>
    <property type="molecule type" value="Genomic_DNA"/>
</dbReference>
<protein>
    <submittedName>
        <fullName evidence="2">Uncharacterized protein</fullName>
    </submittedName>
</protein>
<accession>A0A0A2GW56</accession>
<reference evidence="2 3" key="1">
    <citation type="submission" date="2014-10" db="EMBL/GenBank/DDBJ databases">
        <title>Draft genome sequence of the proteorhodopsin-containing marine bacterium Dokdonia donghaensis.</title>
        <authorList>
            <person name="Gomez-Consarnau L."/>
            <person name="Gonzalez J.M."/>
            <person name="Riedel T."/>
            <person name="Jaenicke S."/>
            <person name="Wagner-Doebler I."/>
            <person name="Fuhrman J.A."/>
        </authorList>
    </citation>
    <scope>NUCLEOTIDE SEQUENCE [LARGE SCALE GENOMIC DNA]</scope>
    <source>
        <strain evidence="2 3">DSW-1</strain>
    </source>
</reference>
<evidence type="ECO:0000256" key="1">
    <source>
        <dbReference type="SAM" id="SignalP"/>
    </source>
</evidence>
<evidence type="ECO:0000313" key="2">
    <source>
        <dbReference type="EMBL" id="KGO07442.1"/>
    </source>
</evidence>